<dbReference type="RefSeq" id="XP_012181107.1">
    <property type="nucleotide sequence ID" value="XM_012325717.1"/>
</dbReference>
<gene>
    <name evidence="1" type="ORF">FIBRA_03892</name>
</gene>
<dbReference type="HOGENOM" id="CLU_1266909_0_0_1"/>
<evidence type="ECO:0000313" key="1">
    <source>
        <dbReference type="EMBL" id="CCM01824.1"/>
    </source>
</evidence>
<dbReference type="Proteomes" id="UP000006352">
    <property type="component" value="Unassembled WGS sequence"/>
</dbReference>
<evidence type="ECO:0000313" key="2">
    <source>
        <dbReference type="Proteomes" id="UP000006352"/>
    </source>
</evidence>
<name>J4H2N3_9APHY</name>
<proteinExistence type="predicted"/>
<dbReference type="GeneID" id="24096735"/>
<dbReference type="InParanoid" id="J4H2N3"/>
<accession>J4H2N3</accession>
<dbReference type="EMBL" id="HE797050">
    <property type="protein sequence ID" value="CCM01824.1"/>
    <property type="molecule type" value="Genomic_DNA"/>
</dbReference>
<protein>
    <submittedName>
        <fullName evidence="1">Uncharacterized protein</fullName>
    </submittedName>
</protein>
<organism evidence="1 2">
    <name type="scientific">Fibroporia radiculosa</name>
    <dbReference type="NCBI Taxonomy" id="599839"/>
    <lineage>
        <taxon>Eukaryota</taxon>
        <taxon>Fungi</taxon>
        <taxon>Dikarya</taxon>
        <taxon>Basidiomycota</taxon>
        <taxon>Agaricomycotina</taxon>
        <taxon>Agaricomycetes</taxon>
        <taxon>Polyporales</taxon>
        <taxon>Fibroporiaceae</taxon>
        <taxon>Fibroporia</taxon>
    </lineage>
</organism>
<keyword evidence="2" id="KW-1185">Reference proteome</keyword>
<dbReference type="OrthoDB" id="2811214at2759"/>
<dbReference type="AlphaFoldDB" id="J4H2N3"/>
<reference evidence="1 2" key="1">
    <citation type="journal article" date="2012" name="Appl. Environ. Microbiol.">
        <title>Short-read sequencing for genomic analysis of the brown rot fungus Fibroporia radiculosa.</title>
        <authorList>
            <person name="Tang J.D."/>
            <person name="Perkins A.D."/>
            <person name="Sonstegard T.S."/>
            <person name="Schroeder S.G."/>
            <person name="Burgess S.C."/>
            <person name="Diehl S.V."/>
        </authorList>
    </citation>
    <scope>NUCLEOTIDE SEQUENCE [LARGE SCALE GENOMIC DNA]</scope>
    <source>
        <strain evidence="1 2">TFFH 294</strain>
    </source>
</reference>
<sequence>MWIVGGYGLTEDQVWRWCRSIGHDVPPDWIYIDIVERYIKEHAIPIRVVPCDTIHGPVYLILTDSRTDANATPTDFEPFQEETSKRAPAIKAKLLEMGFDSMWIVGGYGLTEDQVWRWCRSIGHDVPPDWIYIDIVERYIEEHAIPIRVVPCDTIHGPVYLILTDSRTDANATPTDFEPFQEETSKRAPAIKAKLLEMGFDSVHYVSVADPYRVWQEY</sequence>